<sequence>MAEISSEVKSVSMENGYVNQNPGEFQGLVVEKQVLAGHQGDVYGADNQEGQQIQVYKNNELLASQETQGPSTPVKINEDHGAANEVVVREKPILMVTNEHRPRLRWTYELHDYFLEAVIQLGGPYSQCSSPSLPHHL</sequence>
<dbReference type="EMBL" id="JBBPBM010000010">
    <property type="protein sequence ID" value="KAK8565083.1"/>
    <property type="molecule type" value="Genomic_DNA"/>
</dbReference>
<dbReference type="Gene3D" id="1.10.10.60">
    <property type="entry name" value="Homeodomain-like"/>
    <property type="match status" value="1"/>
</dbReference>
<organism evidence="1 2">
    <name type="scientific">Hibiscus sabdariffa</name>
    <name type="common">roselle</name>
    <dbReference type="NCBI Taxonomy" id="183260"/>
    <lineage>
        <taxon>Eukaryota</taxon>
        <taxon>Viridiplantae</taxon>
        <taxon>Streptophyta</taxon>
        <taxon>Embryophyta</taxon>
        <taxon>Tracheophyta</taxon>
        <taxon>Spermatophyta</taxon>
        <taxon>Magnoliopsida</taxon>
        <taxon>eudicotyledons</taxon>
        <taxon>Gunneridae</taxon>
        <taxon>Pentapetalae</taxon>
        <taxon>rosids</taxon>
        <taxon>malvids</taxon>
        <taxon>Malvales</taxon>
        <taxon>Malvaceae</taxon>
        <taxon>Malvoideae</taxon>
        <taxon>Hibiscus</taxon>
    </lineage>
</organism>
<keyword evidence="2" id="KW-1185">Reference proteome</keyword>
<evidence type="ECO:0000313" key="1">
    <source>
        <dbReference type="EMBL" id="KAK8565083.1"/>
    </source>
</evidence>
<name>A0ABR2EUL9_9ROSI</name>
<proteinExistence type="predicted"/>
<accession>A0ABR2EUL9</accession>
<protein>
    <submittedName>
        <fullName evidence="1">Uncharacterized protein</fullName>
    </submittedName>
</protein>
<dbReference type="Proteomes" id="UP001472677">
    <property type="component" value="Unassembled WGS sequence"/>
</dbReference>
<comment type="caution">
    <text evidence="1">The sequence shown here is derived from an EMBL/GenBank/DDBJ whole genome shotgun (WGS) entry which is preliminary data.</text>
</comment>
<gene>
    <name evidence="1" type="ORF">V6N12_058658</name>
</gene>
<evidence type="ECO:0000313" key="2">
    <source>
        <dbReference type="Proteomes" id="UP001472677"/>
    </source>
</evidence>
<reference evidence="1 2" key="1">
    <citation type="journal article" date="2024" name="G3 (Bethesda)">
        <title>Genome assembly of Hibiscus sabdariffa L. provides insights into metabolisms of medicinal natural products.</title>
        <authorList>
            <person name="Kim T."/>
        </authorList>
    </citation>
    <scope>NUCLEOTIDE SEQUENCE [LARGE SCALE GENOMIC DNA]</scope>
    <source>
        <strain evidence="1">TK-2024</strain>
        <tissue evidence="1">Old leaves</tissue>
    </source>
</reference>